<dbReference type="PANTHER" id="PTHR34219:SF3">
    <property type="entry name" value="BLL7967 PROTEIN"/>
    <property type="match status" value="1"/>
</dbReference>
<keyword evidence="4" id="KW-1185">Reference proteome</keyword>
<sequence length="399" mass="42933">MLRKIHRWIGLALILPFALQGLTGLLLVVLPLLLAGRPAVPAPGSTTAPGISAEAMIAAARSAAPAGTQPLRFDPPRWPGDSAVVAFGPAGERHPEFEVMVDPAHAAILRTHIVPHILRVLHNLHADLLLLPYGQNATGVMGVLLSVMAITGLILWWPHPALWASGKWRRTITISPRARGYRLWRETHLSLGFWTFGIMLFLALSGTVLAFPFARPLFGVQGGDRPAHTRAHHADHTPAIPGEQGLDTAMAAVQAQMPDAILTSARLGARPAEQSFTIILPAYGPNRPATVRYDADADTVRFIRDPGQQRTGELTFMWLHTLHEAKLAGPAVIAGLWRTAVGLAGAALFFFSLSGGVMWVLRRRAAATRKARVAAVPDASGTPDRMQARHARSRGGNKG</sequence>
<evidence type="ECO:0000313" key="3">
    <source>
        <dbReference type="EMBL" id="MBB2179683.1"/>
    </source>
</evidence>
<dbReference type="PANTHER" id="PTHR34219">
    <property type="entry name" value="IRON-REGULATED INNER MEMBRANE PROTEIN-RELATED"/>
    <property type="match status" value="1"/>
</dbReference>
<evidence type="ECO:0000256" key="1">
    <source>
        <dbReference type="SAM" id="MobiDB-lite"/>
    </source>
</evidence>
<protein>
    <submittedName>
        <fullName evidence="3">PepSY domain-containing protein</fullName>
    </submittedName>
</protein>
<feature type="compositionally biased region" description="Basic residues" evidence="1">
    <location>
        <begin position="388"/>
        <end position="399"/>
    </location>
</feature>
<feature type="transmembrane region" description="Helical" evidence="2">
    <location>
        <begin position="137"/>
        <end position="157"/>
    </location>
</feature>
<keyword evidence="2" id="KW-0812">Transmembrane</keyword>
<name>A0A7W4P8R2_9PROT</name>
<keyword evidence="2" id="KW-1133">Transmembrane helix</keyword>
<dbReference type="AlphaFoldDB" id="A0A7W4P8R2"/>
<evidence type="ECO:0000313" key="4">
    <source>
        <dbReference type="Proteomes" id="UP000525623"/>
    </source>
</evidence>
<dbReference type="RefSeq" id="WP_182966687.1">
    <property type="nucleotide sequence ID" value="NZ_BAABGC010000072.1"/>
</dbReference>
<accession>A0A7W4P8R2</accession>
<evidence type="ECO:0000256" key="2">
    <source>
        <dbReference type="SAM" id="Phobius"/>
    </source>
</evidence>
<dbReference type="InterPro" id="IPR005625">
    <property type="entry name" value="PepSY-ass_TM"/>
</dbReference>
<feature type="transmembrane region" description="Helical" evidence="2">
    <location>
        <begin position="340"/>
        <end position="361"/>
    </location>
</feature>
<organism evidence="3 4">
    <name type="scientific">Gluconacetobacter tumulicola</name>
    <dbReference type="NCBI Taxonomy" id="1017177"/>
    <lineage>
        <taxon>Bacteria</taxon>
        <taxon>Pseudomonadati</taxon>
        <taxon>Pseudomonadota</taxon>
        <taxon>Alphaproteobacteria</taxon>
        <taxon>Acetobacterales</taxon>
        <taxon>Acetobacteraceae</taxon>
        <taxon>Gluconacetobacter</taxon>
    </lineage>
</organism>
<comment type="caution">
    <text evidence="3">The sequence shown here is derived from an EMBL/GenBank/DDBJ whole genome shotgun (WGS) entry which is preliminary data.</text>
</comment>
<dbReference type="EMBL" id="JABEQL010000013">
    <property type="protein sequence ID" value="MBB2179683.1"/>
    <property type="molecule type" value="Genomic_DNA"/>
</dbReference>
<feature type="region of interest" description="Disordered" evidence="1">
    <location>
        <begin position="376"/>
        <end position="399"/>
    </location>
</feature>
<reference evidence="3 4" key="1">
    <citation type="submission" date="2020-04" db="EMBL/GenBank/DDBJ databases">
        <title>Description of novel Gluconacetobacter.</title>
        <authorList>
            <person name="Sombolestani A."/>
        </authorList>
    </citation>
    <scope>NUCLEOTIDE SEQUENCE [LARGE SCALE GENOMIC DNA]</scope>
    <source>
        <strain evidence="3 4">LMG 27725</strain>
    </source>
</reference>
<keyword evidence="2" id="KW-0472">Membrane</keyword>
<feature type="transmembrane region" description="Helical" evidence="2">
    <location>
        <begin position="191"/>
        <end position="214"/>
    </location>
</feature>
<proteinExistence type="predicted"/>
<dbReference type="Pfam" id="PF03929">
    <property type="entry name" value="PepSY_TM"/>
    <property type="match status" value="1"/>
</dbReference>
<gene>
    <name evidence="3" type="ORF">HLH29_10945</name>
</gene>
<dbReference type="Proteomes" id="UP000525623">
    <property type="component" value="Unassembled WGS sequence"/>
</dbReference>